<dbReference type="Proteomes" id="UP000653076">
    <property type="component" value="Unassembled WGS sequence"/>
</dbReference>
<evidence type="ECO:0000313" key="3">
    <source>
        <dbReference type="Proteomes" id="UP000653076"/>
    </source>
</evidence>
<dbReference type="InterPro" id="IPR053714">
    <property type="entry name" value="Iso_Racemase_Enz_sf"/>
</dbReference>
<dbReference type="Pfam" id="PF01177">
    <property type="entry name" value="Asp_Glu_race"/>
    <property type="match status" value="1"/>
</dbReference>
<accession>A0ABQ4JK08</accession>
<dbReference type="Gene3D" id="3.40.50.12500">
    <property type="match status" value="1"/>
</dbReference>
<evidence type="ECO:0000313" key="2">
    <source>
        <dbReference type="EMBL" id="GIJ29874.1"/>
    </source>
</evidence>
<comment type="similarity">
    <text evidence="1">Belongs to the HyuE racemase family.</text>
</comment>
<dbReference type="InterPro" id="IPR015942">
    <property type="entry name" value="Asp/Glu/hydantoin_racemase"/>
</dbReference>
<sequence>MQSAIRIRPHSVRGGRMADLKHLAMLNSDGKALPPLRDPAGVKTALVDLRARVLARTPYDRLLTELITLDAAERAVTRGCDALFIDTFGDYAIDAVRAAVDVPVVGAGEASLAAASAYGRFTIVTVWPESMGFIYDERLRTCPGGESCVRVNHFSAERELDRVGSSQGIKARMLRHEPGLIDDLGQACRQAAIADEAAAVLLGCTCMSPIAAAIQDRCDVPVLDPSALGQQAAFNALLQGGPPSARPRTARRGQAHDLVDLWLRHDTAATESDACDVCVIGEYA</sequence>
<comment type="caution">
    <text evidence="2">The sequence shown here is derived from an EMBL/GenBank/DDBJ whole genome shotgun (WGS) entry which is preliminary data.</text>
</comment>
<evidence type="ECO:0000256" key="1">
    <source>
        <dbReference type="ARBA" id="ARBA00038414"/>
    </source>
</evidence>
<proteinExistence type="inferred from homology"/>
<organism evidence="2 3">
    <name type="scientific">Micromonospora qiuiae</name>
    <dbReference type="NCBI Taxonomy" id="502268"/>
    <lineage>
        <taxon>Bacteria</taxon>
        <taxon>Bacillati</taxon>
        <taxon>Actinomycetota</taxon>
        <taxon>Actinomycetes</taxon>
        <taxon>Micromonosporales</taxon>
        <taxon>Micromonosporaceae</taxon>
        <taxon>Micromonospora</taxon>
    </lineage>
</organism>
<protein>
    <recommendedName>
        <fullName evidence="4">Hydantoin racemase</fullName>
    </recommendedName>
</protein>
<dbReference type="EMBL" id="BOPC01000086">
    <property type="protein sequence ID" value="GIJ29874.1"/>
    <property type="molecule type" value="Genomic_DNA"/>
</dbReference>
<evidence type="ECO:0008006" key="4">
    <source>
        <dbReference type="Google" id="ProtNLM"/>
    </source>
</evidence>
<gene>
    <name evidence="2" type="ORF">Vqi01_50360</name>
</gene>
<reference evidence="2 3" key="1">
    <citation type="submission" date="2021-01" db="EMBL/GenBank/DDBJ databases">
        <title>Whole genome shotgun sequence of Verrucosispora qiuiae NBRC 106684.</title>
        <authorList>
            <person name="Komaki H."/>
            <person name="Tamura T."/>
        </authorList>
    </citation>
    <scope>NUCLEOTIDE SEQUENCE [LARGE SCALE GENOMIC DNA]</scope>
    <source>
        <strain evidence="2 3">NBRC 106684</strain>
    </source>
</reference>
<name>A0ABQ4JK08_9ACTN</name>
<keyword evidence="3" id="KW-1185">Reference proteome</keyword>